<dbReference type="EMBL" id="ABYH01000144">
    <property type="protein sequence ID" value="EEC97088.1"/>
    <property type="molecule type" value="Genomic_DNA"/>
</dbReference>
<proteinExistence type="predicted"/>
<dbReference type="STRING" id="537006.PRABACTJOHN_01511"/>
<organism evidence="1 2">
    <name type="scientific">Parabacteroides johnsonii DSM 18315</name>
    <dbReference type="NCBI Taxonomy" id="537006"/>
    <lineage>
        <taxon>Bacteria</taxon>
        <taxon>Pseudomonadati</taxon>
        <taxon>Bacteroidota</taxon>
        <taxon>Bacteroidia</taxon>
        <taxon>Bacteroidales</taxon>
        <taxon>Tannerellaceae</taxon>
        <taxon>Parabacteroides</taxon>
    </lineage>
</organism>
<evidence type="ECO:0000313" key="2">
    <source>
        <dbReference type="Proteomes" id="UP000005510"/>
    </source>
</evidence>
<reference evidence="1 2" key="1">
    <citation type="submission" date="2008-10" db="EMBL/GenBank/DDBJ databases">
        <title>Draft genome sequence of Parabacteroides johnsonii (DSM 18315).</title>
        <authorList>
            <person name="Sudarsanam P."/>
            <person name="Ley R."/>
            <person name="Guruge J."/>
            <person name="Turnbaugh P.J."/>
            <person name="Mahowald M."/>
            <person name="Liep D."/>
            <person name="Gordon J."/>
        </authorList>
    </citation>
    <scope>NUCLEOTIDE SEQUENCE [LARGE SCALE GENOMIC DNA]</scope>
    <source>
        <strain evidence="1 2">DSM 18315</strain>
    </source>
</reference>
<evidence type="ECO:0000313" key="1">
    <source>
        <dbReference type="EMBL" id="EEC97088.1"/>
    </source>
</evidence>
<dbReference type="Proteomes" id="UP000005510">
    <property type="component" value="Unassembled WGS sequence"/>
</dbReference>
<sequence>MRRIEELSKSAFHNCGDNFYISCSTIFFSFILSQSMKLKFLPHETKVSPDETKVST</sequence>
<name>B7B908_9BACT</name>
<reference evidence="1 2" key="2">
    <citation type="submission" date="2008-10" db="EMBL/GenBank/DDBJ databases">
        <authorList>
            <person name="Fulton L."/>
            <person name="Clifton S."/>
            <person name="Fulton B."/>
            <person name="Xu J."/>
            <person name="Minx P."/>
            <person name="Pepin K.H."/>
            <person name="Johnson M."/>
            <person name="Bhonagiri V."/>
            <person name="Nash W.E."/>
            <person name="Mardis E.R."/>
            <person name="Wilson R.K."/>
        </authorList>
    </citation>
    <scope>NUCLEOTIDE SEQUENCE [LARGE SCALE GENOMIC DNA]</scope>
    <source>
        <strain evidence="1 2">DSM 18315</strain>
    </source>
</reference>
<dbReference type="HOGENOM" id="CLU_3010139_0_0_10"/>
<comment type="caution">
    <text evidence="1">The sequence shown here is derived from an EMBL/GenBank/DDBJ whole genome shotgun (WGS) entry which is preliminary data.</text>
</comment>
<gene>
    <name evidence="1" type="ORF">PRABACTJOHN_01511</name>
</gene>
<dbReference type="AlphaFoldDB" id="B7B908"/>
<accession>B7B908</accession>
<protein>
    <submittedName>
        <fullName evidence="1">Uncharacterized protein</fullName>
    </submittedName>
</protein>